<evidence type="ECO:0000313" key="2">
    <source>
        <dbReference type="EMBL" id="EGR32484.1"/>
    </source>
</evidence>
<dbReference type="eggNOG" id="ENOG502S3BA">
    <property type="taxonomic scope" value="Eukaryota"/>
</dbReference>
<accession>G0QQL7</accession>
<dbReference type="RefSeq" id="XP_004036470.1">
    <property type="nucleotide sequence ID" value="XM_004036422.1"/>
</dbReference>
<keyword evidence="2" id="KW-0413">Isomerase</keyword>
<feature type="domain" description="DUF8019" evidence="1">
    <location>
        <begin position="368"/>
        <end position="447"/>
    </location>
</feature>
<dbReference type="Pfam" id="PF13385">
    <property type="entry name" value="Laminin_G_3"/>
    <property type="match status" value="1"/>
</dbReference>
<sequence>MKDVLDWIQKVVEEKDDVKETFASQRVPKYRKYSRKIVGNTFEKEIKNNLKNQALFFYANNCSACASYGPLYEELGLYCPYYANSPVFAFFKGQCKDIPYIYRSNVAYKGFINDFIEISAKFQIVDENLVSDKILVPPAKMEGLIGYYSFDDKNNLDISGNSNHPNEGSDIQKGQPWGGQGNSLFFNGKNYLSINIPQEQLKSSSYTIQFYYFPVEEKQLKGKKECPIIQKGFDNLIEGKFERQPGIYFNKEKRSIKIFISTLDTNEFLEGNILESNARLSYNKWAHISLSKSSQKIKLYINGILDQVAVLQSFDVENDSPFYIGNTPWFSDDCILNAFVDELKIYNYEIKSYQVQAEASMFLGGIEPSFLHLGCINCELETAKQSCIQGYHLCTSLEIYSGAYNVARIMGWIEHNNNIWSYNQLFQIDNQEDSGSANSGIGICCVDLQDIMQS</sequence>
<reference evidence="2 3" key="1">
    <citation type="submission" date="2011-07" db="EMBL/GenBank/DDBJ databases">
        <authorList>
            <person name="Coyne R."/>
            <person name="Brami D."/>
            <person name="Johnson J."/>
            <person name="Hostetler J."/>
            <person name="Hannick L."/>
            <person name="Clark T."/>
            <person name="Cassidy-Hanley D."/>
            <person name="Inman J."/>
        </authorList>
    </citation>
    <scope>NUCLEOTIDE SEQUENCE [LARGE SCALE GENOMIC DNA]</scope>
    <source>
        <strain evidence="2 3">G5</strain>
    </source>
</reference>
<dbReference type="Proteomes" id="UP000008983">
    <property type="component" value="Unassembled WGS sequence"/>
</dbReference>
<evidence type="ECO:0000313" key="3">
    <source>
        <dbReference type="Proteomes" id="UP000008983"/>
    </source>
</evidence>
<dbReference type="AlphaFoldDB" id="G0QQL7"/>
<dbReference type="OMA" id="AICINNG"/>
<dbReference type="PANTHER" id="PTHR42535">
    <property type="entry name" value="OOKINETE PROTEIN, PUTATIVE-RELATED"/>
    <property type="match status" value="1"/>
</dbReference>
<proteinExistence type="predicted"/>
<keyword evidence="3" id="KW-1185">Reference proteome</keyword>
<dbReference type="InParanoid" id="G0QQL7"/>
<dbReference type="GeneID" id="14908644"/>
<protein>
    <submittedName>
        <fullName evidence="2">NLI interacting factor-like phosphatase family protein, putative</fullName>
        <ecNumber evidence="2">5.3.4.1</ecNumber>
    </submittedName>
</protein>
<dbReference type="SUPFAM" id="SSF49899">
    <property type="entry name" value="Concanavalin A-like lectins/glucanases"/>
    <property type="match status" value="1"/>
</dbReference>
<dbReference type="InterPro" id="IPR058332">
    <property type="entry name" value="DUF8019"/>
</dbReference>
<dbReference type="InterPro" id="IPR013320">
    <property type="entry name" value="ConA-like_dom_sf"/>
</dbReference>
<dbReference type="SUPFAM" id="SSF52833">
    <property type="entry name" value="Thioredoxin-like"/>
    <property type="match status" value="1"/>
</dbReference>
<dbReference type="EC" id="5.3.4.1" evidence="2"/>
<dbReference type="Gene3D" id="2.60.120.200">
    <property type="match status" value="1"/>
</dbReference>
<organism evidence="2 3">
    <name type="scientific">Ichthyophthirius multifiliis</name>
    <name type="common">White spot disease agent</name>
    <name type="synonym">Ich</name>
    <dbReference type="NCBI Taxonomy" id="5932"/>
    <lineage>
        <taxon>Eukaryota</taxon>
        <taxon>Sar</taxon>
        <taxon>Alveolata</taxon>
        <taxon>Ciliophora</taxon>
        <taxon>Intramacronucleata</taxon>
        <taxon>Oligohymenophorea</taxon>
        <taxon>Hymenostomatida</taxon>
        <taxon>Ophryoglenina</taxon>
        <taxon>Ichthyophthirius</taxon>
    </lineage>
</organism>
<dbReference type="InterPro" id="IPR036249">
    <property type="entry name" value="Thioredoxin-like_sf"/>
</dbReference>
<dbReference type="Pfam" id="PF26058">
    <property type="entry name" value="DUF8019"/>
    <property type="match status" value="1"/>
</dbReference>
<evidence type="ECO:0000259" key="1">
    <source>
        <dbReference type="Pfam" id="PF26058"/>
    </source>
</evidence>
<dbReference type="OrthoDB" id="347083at2759"/>
<name>G0QQL7_ICHMU</name>
<gene>
    <name evidence="2" type="ORF">IMG5_081180</name>
</gene>
<dbReference type="PANTHER" id="PTHR42535:SF2">
    <property type="entry name" value="CHROMOSOME UNDETERMINED SCAFFOLD_146, WHOLE GENOME SHOTGUN SEQUENCE"/>
    <property type="match status" value="1"/>
</dbReference>
<dbReference type="GO" id="GO:0003756">
    <property type="term" value="F:protein disulfide isomerase activity"/>
    <property type="evidence" value="ECO:0007669"/>
    <property type="project" value="UniProtKB-EC"/>
</dbReference>
<dbReference type="EMBL" id="GL983657">
    <property type="protein sequence ID" value="EGR32484.1"/>
    <property type="molecule type" value="Genomic_DNA"/>
</dbReference>